<protein>
    <submittedName>
        <fullName evidence="2">DUF2156</fullName>
    </submittedName>
</protein>
<feature type="domain" description="Phosphatidylglycerol lysyltransferase C-terminal" evidence="1">
    <location>
        <begin position="122"/>
        <end position="297"/>
    </location>
</feature>
<dbReference type="AlphaFoldDB" id="A0A975BM73"/>
<dbReference type="Pfam" id="PF09924">
    <property type="entry name" value="LPG_synthase_C"/>
    <property type="match status" value="1"/>
</dbReference>
<evidence type="ECO:0000259" key="1">
    <source>
        <dbReference type="Pfam" id="PF09924"/>
    </source>
</evidence>
<dbReference type="InterPro" id="IPR016732">
    <property type="entry name" value="UCP018688"/>
</dbReference>
<evidence type="ECO:0000313" key="2">
    <source>
        <dbReference type="EMBL" id="QTA87580.1"/>
    </source>
</evidence>
<dbReference type="SUPFAM" id="SSF55729">
    <property type="entry name" value="Acyl-CoA N-acyltransferases (Nat)"/>
    <property type="match status" value="2"/>
</dbReference>
<dbReference type="PANTHER" id="PTHR41373:SF1">
    <property type="entry name" value="PHOSPHATIDYLGLYCEROL LYSYLTRANSFERASE C-TERMINAL DOMAIN-CONTAINING PROTEIN"/>
    <property type="match status" value="1"/>
</dbReference>
<sequence>MKSEPLTPSDYTRLENFFQQQKYELCAYSLSSILVWSTKVYQPVGITDGETLIIGVEFDATHEDKNHLILPVSPVREYSPEELHDLAVNLGFERFWFVPGDYIERYGQNQLDAFFETEEQPELDDYVYLTENLAELKGNKYSKKRNLISQFKKEYRDRILIEKITSSAMSECVDFLEEWCEERDCEADPETDLACEKQAAKNALEYIDILGMNGILLRVDGVVSAFGIMSRLTENMGVLHFEKAFSHIKGLYQFFDRACARTLFNGCKYINKESDMGIPGLAKAKQSYYPVKMMKSYKLTISPAGSPQS</sequence>
<dbReference type="RefSeq" id="WP_207682708.1">
    <property type="nucleotide sequence ID" value="NZ_CP061800.1"/>
</dbReference>
<dbReference type="Gene3D" id="3.40.630.30">
    <property type="match status" value="1"/>
</dbReference>
<organism evidence="2 3">
    <name type="scientific">Desulfonema magnum</name>
    <dbReference type="NCBI Taxonomy" id="45655"/>
    <lineage>
        <taxon>Bacteria</taxon>
        <taxon>Pseudomonadati</taxon>
        <taxon>Thermodesulfobacteriota</taxon>
        <taxon>Desulfobacteria</taxon>
        <taxon>Desulfobacterales</taxon>
        <taxon>Desulfococcaceae</taxon>
        <taxon>Desulfonema</taxon>
    </lineage>
</organism>
<accession>A0A975BM73</accession>
<gene>
    <name evidence="2" type="ORF">dnm_036140</name>
</gene>
<dbReference type="Proteomes" id="UP000663722">
    <property type="component" value="Chromosome"/>
</dbReference>
<evidence type="ECO:0000313" key="3">
    <source>
        <dbReference type="Proteomes" id="UP000663722"/>
    </source>
</evidence>
<dbReference type="PANTHER" id="PTHR41373">
    <property type="entry name" value="DUF2156 DOMAIN-CONTAINING PROTEIN"/>
    <property type="match status" value="1"/>
</dbReference>
<dbReference type="EMBL" id="CP061800">
    <property type="protein sequence ID" value="QTA87580.1"/>
    <property type="molecule type" value="Genomic_DNA"/>
</dbReference>
<dbReference type="InterPro" id="IPR024320">
    <property type="entry name" value="LPG_synthase_C"/>
</dbReference>
<name>A0A975BM73_9BACT</name>
<reference evidence="2" key="1">
    <citation type="journal article" date="2021" name="Microb. Physiol.">
        <title>Proteogenomic Insights into the Physiology of Marine, Sulfate-Reducing, Filamentous Desulfonema limicola and Desulfonema magnum.</title>
        <authorList>
            <person name="Schnaars V."/>
            <person name="Wohlbrand L."/>
            <person name="Scheve S."/>
            <person name="Hinrichs C."/>
            <person name="Reinhardt R."/>
            <person name="Rabus R."/>
        </authorList>
    </citation>
    <scope>NUCLEOTIDE SEQUENCE</scope>
    <source>
        <strain evidence="2">4be13</strain>
    </source>
</reference>
<dbReference type="PIRSF" id="PIRSF018688">
    <property type="entry name" value="UCP018688"/>
    <property type="match status" value="1"/>
</dbReference>
<dbReference type="InterPro" id="IPR016181">
    <property type="entry name" value="Acyl_CoA_acyltransferase"/>
</dbReference>
<keyword evidence="3" id="KW-1185">Reference proteome</keyword>
<proteinExistence type="predicted"/>
<dbReference type="KEGG" id="dmm:dnm_036140"/>